<evidence type="ECO:0000313" key="2">
    <source>
        <dbReference type="Proteomes" id="UP000250321"/>
    </source>
</evidence>
<reference evidence="1 2" key="1">
    <citation type="submission" date="2018-02" db="EMBL/GenBank/DDBJ databases">
        <title>Draft genome of wild Prunus yedoensis var. nudiflora.</title>
        <authorList>
            <person name="Baek S."/>
            <person name="Kim J.-H."/>
            <person name="Choi K."/>
            <person name="Kim G.-B."/>
            <person name="Cho A."/>
            <person name="Jang H."/>
            <person name="Shin C.-H."/>
            <person name="Yu H.-J."/>
            <person name="Mun J.-H."/>
        </authorList>
    </citation>
    <scope>NUCLEOTIDE SEQUENCE [LARGE SCALE GENOMIC DNA]</scope>
    <source>
        <strain evidence="2">cv. Jeju island</strain>
        <tissue evidence="1">Leaf</tissue>
    </source>
</reference>
<evidence type="ECO:0000313" key="1">
    <source>
        <dbReference type="EMBL" id="PQQ03192.1"/>
    </source>
</evidence>
<dbReference type="Proteomes" id="UP000250321">
    <property type="component" value="Unassembled WGS sequence"/>
</dbReference>
<dbReference type="EMBL" id="PJQY01001371">
    <property type="protein sequence ID" value="PQQ03192.1"/>
    <property type="molecule type" value="Genomic_DNA"/>
</dbReference>
<keyword evidence="2" id="KW-1185">Reference proteome</keyword>
<comment type="caution">
    <text evidence="1">The sequence shown here is derived from an EMBL/GenBank/DDBJ whole genome shotgun (WGS) entry which is preliminary data.</text>
</comment>
<proteinExistence type="predicted"/>
<accession>A0A314Y7P2</accession>
<sequence length="153" mass="17585">MDAGTNMKCVDEVEEEEYSDVCDTEFRVSHIRSASNVLYQKCQASLLFSLMEIEKRLNIMDPDALIGFSAARMLCCLRCDSKDIYNLCHGRDSQRSSTRKCMQRCYQHAASHNPKTIKGKRFLLSVKATKYHQTPVLFKTTRGHARTIMMHIV</sequence>
<organism evidence="1 2">
    <name type="scientific">Prunus yedoensis var. nudiflora</name>
    <dbReference type="NCBI Taxonomy" id="2094558"/>
    <lineage>
        <taxon>Eukaryota</taxon>
        <taxon>Viridiplantae</taxon>
        <taxon>Streptophyta</taxon>
        <taxon>Embryophyta</taxon>
        <taxon>Tracheophyta</taxon>
        <taxon>Spermatophyta</taxon>
        <taxon>Magnoliopsida</taxon>
        <taxon>eudicotyledons</taxon>
        <taxon>Gunneridae</taxon>
        <taxon>Pentapetalae</taxon>
        <taxon>rosids</taxon>
        <taxon>fabids</taxon>
        <taxon>Rosales</taxon>
        <taxon>Rosaceae</taxon>
        <taxon>Amygdaloideae</taxon>
        <taxon>Amygdaleae</taxon>
        <taxon>Prunus</taxon>
    </lineage>
</organism>
<protein>
    <submittedName>
        <fullName evidence="1">Uncharacterized protein</fullName>
    </submittedName>
</protein>
<gene>
    <name evidence="1" type="ORF">Pyn_11899</name>
</gene>
<dbReference type="AlphaFoldDB" id="A0A314Y7P2"/>
<name>A0A314Y7P2_PRUYE</name>